<reference evidence="1" key="1">
    <citation type="submission" date="2023-07" db="EMBL/GenBank/DDBJ databases">
        <authorList>
            <consortium name="CYATHOMIX"/>
        </authorList>
    </citation>
    <scope>NUCLEOTIDE SEQUENCE</scope>
    <source>
        <strain evidence="1">N/A</strain>
    </source>
</reference>
<dbReference type="Pfam" id="PF00300">
    <property type="entry name" value="His_Phos_1"/>
    <property type="match status" value="1"/>
</dbReference>
<evidence type="ECO:0000313" key="2">
    <source>
        <dbReference type="Proteomes" id="UP001176961"/>
    </source>
</evidence>
<protein>
    <recommendedName>
        <fullName evidence="3">Histidine phosphatase family protein</fullName>
    </recommendedName>
</protein>
<dbReference type="PANTHER" id="PTHR16469:SF27">
    <property type="entry name" value="UBIQUITIN-ASSOCIATED AND SH3 DOMAIN-CONTAINING BA-RELATED"/>
    <property type="match status" value="1"/>
</dbReference>
<dbReference type="Gene3D" id="3.40.50.1240">
    <property type="entry name" value="Phosphoglycerate mutase-like"/>
    <property type="match status" value="1"/>
</dbReference>
<accession>A0AA36M101</accession>
<evidence type="ECO:0008006" key="3">
    <source>
        <dbReference type="Google" id="ProtNLM"/>
    </source>
</evidence>
<name>A0AA36M101_CYLNA</name>
<sequence>MNRAIWVVRHAEREDNVNENWEKLPGARDLKPDNTMLSERGRQQARECGARFRDIKIANVFASPYDRTIETASTIVAGKNLLVKAEPGLCESLHHCEDPPSFWDVAKLKLKYPLIDANYAPVYSKRQLPRMEFGDPACIPRIRYTITRLTQRYTDDLLFVSHGGPIACIHKIWHDQYIHVGQATISKFVEVEKGKFRLEFSGDCRHLSDRTNLRPYL</sequence>
<dbReference type="InterPro" id="IPR013078">
    <property type="entry name" value="His_Pase_superF_clade-1"/>
</dbReference>
<comment type="caution">
    <text evidence="1">The sequence shown here is derived from an EMBL/GenBank/DDBJ whole genome shotgun (WGS) entry which is preliminary data.</text>
</comment>
<organism evidence="1 2">
    <name type="scientific">Cylicocyclus nassatus</name>
    <name type="common">Nematode worm</name>
    <dbReference type="NCBI Taxonomy" id="53992"/>
    <lineage>
        <taxon>Eukaryota</taxon>
        <taxon>Metazoa</taxon>
        <taxon>Ecdysozoa</taxon>
        <taxon>Nematoda</taxon>
        <taxon>Chromadorea</taxon>
        <taxon>Rhabditida</taxon>
        <taxon>Rhabditina</taxon>
        <taxon>Rhabditomorpha</taxon>
        <taxon>Strongyloidea</taxon>
        <taxon>Strongylidae</taxon>
        <taxon>Cylicocyclus</taxon>
    </lineage>
</organism>
<dbReference type="CDD" id="cd07067">
    <property type="entry name" value="HP_PGM_like"/>
    <property type="match status" value="1"/>
</dbReference>
<dbReference type="InterPro" id="IPR029033">
    <property type="entry name" value="His_PPase_superfam"/>
</dbReference>
<dbReference type="Proteomes" id="UP001176961">
    <property type="component" value="Unassembled WGS sequence"/>
</dbReference>
<dbReference type="GO" id="GO:0016791">
    <property type="term" value="F:phosphatase activity"/>
    <property type="evidence" value="ECO:0007669"/>
    <property type="project" value="UniProtKB-ARBA"/>
</dbReference>
<keyword evidence="2" id="KW-1185">Reference proteome</keyword>
<evidence type="ECO:0000313" key="1">
    <source>
        <dbReference type="EMBL" id="CAJ0594022.1"/>
    </source>
</evidence>
<dbReference type="PANTHER" id="PTHR16469">
    <property type="entry name" value="UBIQUITIN-ASSOCIATED AND SH3 DOMAIN-CONTAINING BA-RELATED"/>
    <property type="match status" value="1"/>
</dbReference>
<proteinExistence type="predicted"/>
<gene>
    <name evidence="1" type="ORF">CYNAS_LOCUS6005</name>
</gene>
<dbReference type="EMBL" id="CATQJL010000112">
    <property type="protein sequence ID" value="CAJ0594022.1"/>
    <property type="molecule type" value="Genomic_DNA"/>
</dbReference>
<dbReference type="AlphaFoldDB" id="A0AA36M101"/>
<dbReference type="InterPro" id="IPR051710">
    <property type="entry name" value="Phosphatase_SH3-domain"/>
</dbReference>
<dbReference type="SMART" id="SM00855">
    <property type="entry name" value="PGAM"/>
    <property type="match status" value="1"/>
</dbReference>
<dbReference type="SUPFAM" id="SSF53254">
    <property type="entry name" value="Phosphoglycerate mutase-like"/>
    <property type="match status" value="1"/>
</dbReference>